<evidence type="ECO:0000256" key="3">
    <source>
        <dbReference type="ARBA" id="ARBA00022692"/>
    </source>
</evidence>
<keyword evidence="3 7" id="KW-0812">Transmembrane</keyword>
<feature type="transmembrane region" description="Helical" evidence="7">
    <location>
        <begin position="355"/>
        <end position="385"/>
    </location>
</feature>
<feature type="transmembrane region" description="Helical" evidence="7">
    <location>
        <begin position="40"/>
        <end position="63"/>
    </location>
</feature>
<gene>
    <name evidence="9" type="ORF">WG926_13715</name>
</gene>
<organism evidence="9 10">
    <name type="scientific">Tistrella arctica</name>
    <dbReference type="NCBI Taxonomy" id="3133430"/>
    <lineage>
        <taxon>Bacteria</taxon>
        <taxon>Pseudomonadati</taxon>
        <taxon>Pseudomonadota</taxon>
        <taxon>Alphaproteobacteria</taxon>
        <taxon>Geminicoccales</taxon>
        <taxon>Geminicoccaceae</taxon>
        <taxon>Tistrella</taxon>
    </lineage>
</organism>
<feature type="transmembrane region" description="Helical" evidence="7">
    <location>
        <begin position="859"/>
        <end position="880"/>
    </location>
</feature>
<keyword evidence="2" id="KW-1003">Cell membrane</keyword>
<protein>
    <submittedName>
        <fullName evidence="9">FtsX-like permease family protein</fullName>
    </submittedName>
</protein>
<keyword evidence="10" id="KW-1185">Reference proteome</keyword>
<sequence length="892" mass="89694">MTVGSIDRAGRGRPAVASGGGTPRRMALIRFALRDLRRGIGSFSIVLASLALGVTAMAGIGALDAAVVAGQTRDARALLGGDLELATTGRPLPDAALQDLVARADAVSAVVDLRAMARLSPEDAAARAAATPPATDAPSAPEPPAGMAGTANDRALVQVLAVDAAYPLVGRMQADPPLAGPPAQALGDDGLLVEAALLARLRLQPGDRLMLGDAAFRIVGTLTAQPDQGGFGFALGPRVVMSKAGLARAGLDAPGTISRHMTRAVLPAGTDAGRVVAALEAAHPEESWRARTLDRANPGLAGFVDRLATHLELVALAALAIGGIGVAGAARAHLEARARTIAVLKALALGPRAVFFTYVVQMLVVALVGVAIGVACGATVPWIAASFADGLLPTPILPALYTLPLARAALIGLGVAIAFTAPALGRAAGVRPGDLLRAAVVPLGARTGRMGLVAGGLAGLVVVALVIAGAADPALAAIAMASIALALGVFRLASAGIAALARRVRVPGRPALRLGVAGLRRPGAPTAEIAAALGAGLMVLTALALVQDNLTRLIGESLPERAPQYFFLDIQPDQVADFDAMAVAAVGPANVARMPTLRGRIRGLNGQPVIEADVAEDERWAVRGEIGMSWSATAPEGTVLTAGQWWPADYSGPPLVSIDGDLATGMGAGVGDSIDILVLGRTITAEIANLRRIDWLDLSLNFVMVLSPGALAGAPATHIATIAGDPAAAEALMVRTTDRFPNVSAVTVGDAVKQAGLIIQGVAGAVRITAFAVLAAGALVLAAAVLAAQSKRRFDAVMMKVVGASRATIATGLAIEFLIVALVVGLIGAAGGTLAAAAITHWLLKIDFVFSAGPVLLSLTAGIGLALAVGLAAVAGALAVPPARILRERAGL</sequence>
<evidence type="ECO:0000256" key="2">
    <source>
        <dbReference type="ARBA" id="ARBA00022475"/>
    </source>
</evidence>
<feature type="domain" description="ABC3 transporter permease C-terminal" evidence="8">
    <location>
        <begin position="769"/>
        <end position="878"/>
    </location>
</feature>
<feature type="transmembrane region" description="Helical" evidence="7">
    <location>
        <begin position="768"/>
        <end position="788"/>
    </location>
</feature>
<dbReference type="PANTHER" id="PTHR30287:SF1">
    <property type="entry name" value="INNER MEMBRANE PROTEIN"/>
    <property type="match status" value="1"/>
</dbReference>
<accession>A0ABU9YKN8</accession>
<dbReference type="PANTHER" id="PTHR30287">
    <property type="entry name" value="MEMBRANE COMPONENT OF PREDICTED ABC SUPERFAMILY METABOLITE UPTAKE TRANSPORTER"/>
    <property type="match status" value="1"/>
</dbReference>
<feature type="compositionally biased region" description="Low complexity" evidence="6">
    <location>
        <begin position="126"/>
        <end position="139"/>
    </location>
</feature>
<comment type="caution">
    <text evidence="9">The sequence shown here is derived from an EMBL/GenBank/DDBJ whole genome shotgun (WGS) entry which is preliminary data.</text>
</comment>
<dbReference type="Pfam" id="PF02687">
    <property type="entry name" value="FtsX"/>
    <property type="match status" value="2"/>
</dbReference>
<evidence type="ECO:0000256" key="6">
    <source>
        <dbReference type="SAM" id="MobiDB-lite"/>
    </source>
</evidence>
<dbReference type="RefSeq" id="WP_345937533.1">
    <property type="nucleotide sequence ID" value="NZ_JBBKTW010000004.1"/>
</dbReference>
<evidence type="ECO:0000256" key="1">
    <source>
        <dbReference type="ARBA" id="ARBA00004651"/>
    </source>
</evidence>
<dbReference type="Proteomes" id="UP001413721">
    <property type="component" value="Unassembled WGS sequence"/>
</dbReference>
<comment type="subcellular location">
    <subcellularLocation>
        <location evidence="1">Cell membrane</location>
        <topology evidence="1">Multi-pass membrane protein</topology>
    </subcellularLocation>
</comment>
<name>A0ABU9YKN8_9PROT</name>
<evidence type="ECO:0000313" key="9">
    <source>
        <dbReference type="EMBL" id="MEN2989366.1"/>
    </source>
</evidence>
<keyword evidence="5 7" id="KW-0472">Membrane</keyword>
<evidence type="ECO:0000256" key="7">
    <source>
        <dbReference type="SAM" id="Phobius"/>
    </source>
</evidence>
<evidence type="ECO:0000256" key="4">
    <source>
        <dbReference type="ARBA" id="ARBA00022989"/>
    </source>
</evidence>
<evidence type="ECO:0000256" key="5">
    <source>
        <dbReference type="ARBA" id="ARBA00023136"/>
    </source>
</evidence>
<dbReference type="InterPro" id="IPR038766">
    <property type="entry name" value="Membrane_comp_ABC_pdt"/>
</dbReference>
<feature type="transmembrane region" description="Helical" evidence="7">
    <location>
        <begin position="405"/>
        <end position="429"/>
    </location>
</feature>
<evidence type="ECO:0000313" key="10">
    <source>
        <dbReference type="Proteomes" id="UP001413721"/>
    </source>
</evidence>
<feature type="transmembrane region" description="Helical" evidence="7">
    <location>
        <begin position="809"/>
        <end position="839"/>
    </location>
</feature>
<feature type="region of interest" description="Disordered" evidence="6">
    <location>
        <begin position="124"/>
        <end position="149"/>
    </location>
</feature>
<evidence type="ECO:0000259" key="8">
    <source>
        <dbReference type="Pfam" id="PF02687"/>
    </source>
</evidence>
<feature type="region of interest" description="Disordered" evidence="6">
    <location>
        <begin position="1"/>
        <end position="20"/>
    </location>
</feature>
<feature type="transmembrane region" description="Helical" evidence="7">
    <location>
        <begin position="477"/>
        <end position="501"/>
    </location>
</feature>
<keyword evidence="4 7" id="KW-1133">Transmembrane helix</keyword>
<feature type="transmembrane region" description="Helical" evidence="7">
    <location>
        <begin position="450"/>
        <end position="471"/>
    </location>
</feature>
<dbReference type="EMBL" id="JBBKTW010000004">
    <property type="protein sequence ID" value="MEN2989366.1"/>
    <property type="molecule type" value="Genomic_DNA"/>
</dbReference>
<feature type="transmembrane region" description="Helical" evidence="7">
    <location>
        <begin position="313"/>
        <end position="334"/>
    </location>
</feature>
<proteinExistence type="predicted"/>
<dbReference type="InterPro" id="IPR003838">
    <property type="entry name" value="ABC3_permease_C"/>
</dbReference>
<reference evidence="9 10" key="1">
    <citation type="submission" date="2024-03" db="EMBL/GenBank/DDBJ databases">
        <title>High-quality draft genome sequencing of Tistrella sp. BH-R2-4.</title>
        <authorList>
            <person name="Dong C."/>
        </authorList>
    </citation>
    <scope>NUCLEOTIDE SEQUENCE [LARGE SCALE GENOMIC DNA]</scope>
    <source>
        <strain evidence="9 10">BH-R2-4</strain>
    </source>
</reference>
<feature type="domain" description="ABC3 transporter permease C-terminal" evidence="8">
    <location>
        <begin position="314"/>
        <end position="421"/>
    </location>
</feature>